<dbReference type="InterPro" id="IPR000719">
    <property type="entry name" value="Prot_kinase_dom"/>
</dbReference>
<dbReference type="PANTHER" id="PTHR44984">
    <property type="entry name" value="SERINE/THREONINE-PROTEIN KINASE NEK3"/>
    <property type="match status" value="1"/>
</dbReference>
<feature type="domain" description="Protein kinase" evidence="2">
    <location>
        <begin position="4"/>
        <end position="232"/>
    </location>
</feature>
<dbReference type="InterPro" id="IPR011009">
    <property type="entry name" value="Kinase-like_dom_sf"/>
</dbReference>
<evidence type="ECO:0000313" key="4">
    <source>
        <dbReference type="Proteomes" id="UP000472270"/>
    </source>
</evidence>
<reference evidence="3" key="1">
    <citation type="submission" date="2025-08" db="UniProtKB">
        <authorList>
            <consortium name="Ensembl"/>
        </authorList>
    </citation>
    <scope>IDENTIFICATION</scope>
</reference>
<proteinExistence type="predicted"/>
<accession>A0A673JKP2</accession>
<keyword evidence="1" id="KW-0547">Nucleotide-binding</keyword>
<dbReference type="Proteomes" id="UP000472270">
    <property type="component" value="Unassembled WGS sequence"/>
</dbReference>
<dbReference type="PROSITE" id="PS50011">
    <property type="entry name" value="PROTEIN_KINASE_DOM"/>
    <property type="match status" value="1"/>
</dbReference>
<dbReference type="GO" id="GO:0004672">
    <property type="term" value="F:protein kinase activity"/>
    <property type="evidence" value="ECO:0007669"/>
    <property type="project" value="InterPro"/>
</dbReference>
<dbReference type="InterPro" id="IPR017441">
    <property type="entry name" value="Protein_kinase_ATP_BS"/>
</dbReference>
<evidence type="ECO:0000259" key="2">
    <source>
        <dbReference type="PROSITE" id="PS50011"/>
    </source>
</evidence>
<keyword evidence="4" id="KW-1185">Reference proteome</keyword>
<sequence>MDQYSFVKVIGGGSFGRALLVQPINDEQNYVMKEIRLPKADFGIRNSRREAVLLSRMKHPNIVAFKDSFEGLSGCFIYCKCLRFHKIKSQKHKGSSLFSTKHIHDKRVLHRDLKSKVLVIKGSPKLFTYVGTPYYVSPEIWDNKPYNNKSDVWSLGCVLYELCTLQHPFQSRSWKSLILKVCRGAYAPLPSHFSYELHYLIKHMFKTNPGDRPSVHTILSSHRVSQLLHKHLVPEVHQLFRQ</sequence>
<protein>
    <submittedName>
        <fullName evidence="3">NIMA related kinase 3</fullName>
    </submittedName>
</protein>
<feature type="binding site" evidence="1">
    <location>
        <position position="33"/>
    </location>
    <ligand>
        <name>ATP</name>
        <dbReference type="ChEBI" id="CHEBI:30616"/>
    </ligand>
</feature>
<dbReference type="Gene3D" id="3.30.200.20">
    <property type="entry name" value="Phosphorylase Kinase, domain 1"/>
    <property type="match status" value="1"/>
</dbReference>
<organism evidence="3 4">
    <name type="scientific">Sinocyclocheilus rhinocerous</name>
    <dbReference type="NCBI Taxonomy" id="307959"/>
    <lineage>
        <taxon>Eukaryota</taxon>
        <taxon>Metazoa</taxon>
        <taxon>Chordata</taxon>
        <taxon>Craniata</taxon>
        <taxon>Vertebrata</taxon>
        <taxon>Euteleostomi</taxon>
        <taxon>Actinopterygii</taxon>
        <taxon>Neopterygii</taxon>
        <taxon>Teleostei</taxon>
        <taxon>Ostariophysi</taxon>
        <taxon>Cypriniformes</taxon>
        <taxon>Cyprinidae</taxon>
        <taxon>Cyprininae</taxon>
        <taxon>Sinocyclocheilus</taxon>
    </lineage>
</organism>
<dbReference type="Ensembl" id="ENSSRHT00000053862.1">
    <property type="protein sequence ID" value="ENSSRHP00000052389.1"/>
    <property type="gene ID" value="ENSSRHG00000026362.1"/>
</dbReference>
<dbReference type="SUPFAM" id="SSF56112">
    <property type="entry name" value="Protein kinase-like (PK-like)"/>
    <property type="match status" value="1"/>
</dbReference>
<dbReference type="Gene3D" id="1.10.510.10">
    <property type="entry name" value="Transferase(Phosphotransferase) domain 1"/>
    <property type="match status" value="1"/>
</dbReference>
<dbReference type="Pfam" id="PF00069">
    <property type="entry name" value="Pkinase"/>
    <property type="match status" value="2"/>
</dbReference>
<evidence type="ECO:0000313" key="3">
    <source>
        <dbReference type="Ensembl" id="ENSSRHP00000052389.1"/>
    </source>
</evidence>
<keyword evidence="1" id="KW-0067">ATP-binding</keyword>
<dbReference type="GO" id="GO:0005524">
    <property type="term" value="F:ATP binding"/>
    <property type="evidence" value="ECO:0007669"/>
    <property type="project" value="UniProtKB-UniRule"/>
</dbReference>
<reference evidence="3" key="2">
    <citation type="submission" date="2025-09" db="UniProtKB">
        <authorList>
            <consortium name="Ensembl"/>
        </authorList>
    </citation>
    <scope>IDENTIFICATION</scope>
</reference>
<dbReference type="PANTHER" id="PTHR44984:SF1">
    <property type="entry name" value="SERINE_THREONINE-PROTEIN KINASE NEK3"/>
    <property type="match status" value="1"/>
</dbReference>
<name>A0A673JKP2_9TELE</name>
<dbReference type="PROSITE" id="PS00107">
    <property type="entry name" value="PROTEIN_KINASE_ATP"/>
    <property type="match status" value="1"/>
</dbReference>
<dbReference type="AlphaFoldDB" id="A0A673JKP2"/>
<evidence type="ECO:0000256" key="1">
    <source>
        <dbReference type="PROSITE-ProRule" id="PRU10141"/>
    </source>
</evidence>